<keyword evidence="1" id="KW-0175">Coiled coil</keyword>
<feature type="coiled-coil region" evidence="1">
    <location>
        <begin position="705"/>
        <end position="732"/>
    </location>
</feature>
<evidence type="ECO:0000313" key="4">
    <source>
        <dbReference type="Proteomes" id="UP000238479"/>
    </source>
</evidence>
<feature type="compositionally biased region" description="Basic and acidic residues" evidence="2">
    <location>
        <begin position="93"/>
        <end position="103"/>
    </location>
</feature>
<feature type="compositionally biased region" description="Basic and acidic residues" evidence="2">
    <location>
        <begin position="118"/>
        <end position="138"/>
    </location>
</feature>
<dbReference type="PANTHER" id="PTHR36380">
    <property type="entry name" value="BNAA03G58330D PROTEIN"/>
    <property type="match status" value="1"/>
</dbReference>
<dbReference type="EMBL" id="PDCK01000045">
    <property type="protein sequence ID" value="PRQ19394.1"/>
    <property type="molecule type" value="Genomic_DNA"/>
</dbReference>
<reference evidence="3 4" key="1">
    <citation type="journal article" date="2018" name="Nat. Genet.">
        <title>The Rosa genome provides new insights in the design of modern roses.</title>
        <authorList>
            <person name="Bendahmane M."/>
        </authorList>
    </citation>
    <scope>NUCLEOTIDE SEQUENCE [LARGE SCALE GENOMIC DNA]</scope>
    <source>
        <strain evidence="4">cv. Old Blush</strain>
    </source>
</reference>
<evidence type="ECO:0000313" key="3">
    <source>
        <dbReference type="EMBL" id="PRQ19394.1"/>
    </source>
</evidence>
<feature type="compositionally biased region" description="Polar residues" evidence="2">
    <location>
        <begin position="386"/>
        <end position="408"/>
    </location>
</feature>
<dbReference type="PANTHER" id="PTHR36380:SF1">
    <property type="entry name" value="OS01G0755100 PROTEIN"/>
    <property type="match status" value="1"/>
</dbReference>
<proteinExistence type="predicted"/>
<dbReference type="Gramene" id="PRQ19394">
    <property type="protein sequence ID" value="PRQ19394"/>
    <property type="gene ID" value="RchiOBHm_Chr7g0216741"/>
</dbReference>
<feature type="compositionally biased region" description="Basic and acidic residues" evidence="2">
    <location>
        <begin position="491"/>
        <end position="515"/>
    </location>
</feature>
<evidence type="ECO:0000256" key="1">
    <source>
        <dbReference type="SAM" id="Coils"/>
    </source>
</evidence>
<sequence length="805" mass="88879">MAEPSKVKSSSADQNKKSSFLDEENGDDFLSSWKSMSVMKDDGMDFSLDTGAKSKKKVFDFDKLDMDFNLDGDFNKISSFKMDMSDFDFSSPPKKDAKTKEVDMSDLDLSSPPKKAAKTKERSEEEPSRGSRQGKQDTFKFSFDFNELDSFDLDSTLSKREKGSKKNQDSSKEVVYDGAGCGGSKFDLAEGISTLDGESETVATSKINTLLVDPGNTNSMNELASKSETSGNFELPSGPRCQENIMSKSIEGSNQQSHLPEETMPIEPYTEQTIHDLPAELVGGVDLNGDAGVDGKNGGCPQIKKVNIISSGKEAVNDKMMIEDGPHLEDFPFKNSSPLDIGRLGSSYGDRSMSDSDTLTENDEPAKGDLDNGETLASVVSRKTPHNINSIKGTQNSSLKLPLSTQASESTVDKVTLRKESRAGELCSKISKRLENTGPQLYQPPLIGGKSLSSGNNKVGSMYISPALEKGEGSDSDGVPNETKLVGDPQLCDKEVTEREPVVGSEQRKNPKDLRVQVSSSSSTDKTRKHSSQIVKPKIMLPSMEPIRKSKIISAEGNKHCPDKPNWKISKNIGGNKPFLNAPPQKEVKTQRSSEQNKELHHNVELKTRQIVDGIEKMPQNLSLKRKAFEGLNPVLASLKPLKRLSLLPRETRNFTEPSKGTVEQVCIRENHLEIKTKSPSSRVGRMVNVMELEFTSAMETDENVEKAEAYLKVLEDICNMLKKKHEEAKEMLVRAVVNNNNLLMLNHPIYEAKISFKSFLAVTVLSFCLPFWYKNKVEHSFTTENIHKVQKLAATLASKELQAC</sequence>
<feature type="compositionally biased region" description="Basic and acidic residues" evidence="2">
    <location>
        <begin position="157"/>
        <end position="175"/>
    </location>
</feature>
<organism evidence="3 4">
    <name type="scientific">Rosa chinensis</name>
    <name type="common">China rose</name>
    <dbReference type="NCBI Taxonomy" id="74649"/>
    <lineage>
        <taxon>Eukaryota</taxon>
        <taxon>Viridiplantae</taxon>
        <taxon>Streptophyta</taxon>
        <taxon>Embryophyta</taxon>
        <taxon>Tracheophyta</taxon>
        <taxon>Spermatophyta</taxon>
        <taxon>Magnoliopsida</taxon>
        <taxon>eudicotyledons</taxon>
        <taxon>Gunneridae</taxon>
        <taxon>Pentapetalae</taxon>
        <taxon>rosids</taxon>
        <taxon>fabids</taxon>
        <taxon>Rosales</taxon>
        <taxon>Rosaceae</taxon>
        <taxon>Rosoideae</taxon>
        <taxon>Rosoideae incertae sedis</taxon>
        <taxon>Rosa</taxon>
    </lineage>
</organism>
<name>A0A2P6PBS9_ROSCH</name>
<gene>
    <name evidence="3" type="ORF">RchiOBHm_Chr7g0216741</name>
</gene>
<dbReference type="InterPro" id="IPR038777">
    <property type="entry name" value="At4g18490-like"/>
</dbReference>
<feature type="region of interest" description="Disordered" evidence="2">
    <location>
        <begin position="467"/>
        <end position="533"/>
    </location>
</feature>
<accession>A0A2P6PBS9</accession>
<keyword evidence="4" id="KW-1185">Reference proteome</keyword>
<dbReference type="Proteomes" id="UP000238479">
    <property type="component" value="Chromosome 7"/>
</dbReference>
<feature type="region of interest" description="Disordered" evidence="2">
    <location>
        <begin position="156"/>
        <end position="177"/>
    </location>
</feature>
<dbReference type="OMA" id="HQQEEMS"/>
<feature type="region of interest" description="Disordered" evidence="2">
    <location>
        <begin position="342"/>
        <end position="408"/>
    </location>
</feature>
<feature type="region of interest" description="Disordered" evidence="2">
    <location>
        <begin position="1"/>
        <end position="28"/>
    </location>
</feature>
<dbReference type="AlphaFoldDB" id="A0A2P6PBS9"/>
<evidence type="ECO:0000256" key="2">
    <source>
        <dbReference type="SAM" id="MobiDB-lite"/>
    </source>
</evidence>
<feature type="region of interest" description="Disordered" evidence="2">
    <location>
        <begin position="83"/>
        <end position="140"/>
    </location>
</feature>
<protein>
    <submittedName>
        <fullName evidence="3">Uncharacterized protein</fullName>
    </submittedName>
</protein>
<comment type="caution">
    <text evidence="3">The sequence shown here is derived from an EMBL/GenBank/DDBJ whole genome shotgun (WGS) entry which is preliminary data.</text>
</comment>
<dbReference type="STRING" id="74649.A0A2P6PBS9"/>